<keyword evidence="4 15" id="KW-0732">Signal</keyword>
<evidence type="ECO:0000256" key="15">
    <source>
        <dbReference type="SAM" id="SignalP"/>
    </source>
</evidence>
<dbReference type="Proteomes" id="UP000694564">
    <property type="component" value="Chromosome 7"/>
</dbReference>
<feature type="domain" description="Sushi" evidence="16">
    <location>
        <begin position="33"/>
        <end position="96"/>
    </location>
</feature>
<name>A0A8D2B3I2_SCIVU</name>
<evidence type="ECO:0000256" key="8">
    <source>
        <dbReference type="ARBA" id="ARBA00023180"/>
    </source>
</evidence>
<keyword evidence="8" id="KW-0325">Glycoprotein</keyword>
<evidence type="ECO:0000256" key="4">
    <source>
        <dbReference type="ARBA" id="ARBA00022729"/>
    </source>
</evidence>
<evidence type="ECO:0000256" key="9">
    <source>
        <dbReference type="ARBA" id="ARBA00023279"/>
    </source>
</evidence>
<comment type="function">
    <text evidence="11 12">May be involved in the fusion of the spermatozoa with the oocyte during fertilization.</text>
</comment>
<feature type="domain" description="Sushi" evidence="16">
    <location>
        <begin position="160"/>
        <end position="224"/>
    </location>
</feature>
<feature type="region of interest" description="Disordered" evidence="14">
    <location>
        <begin position="280"/>
        <end position="316"/>
    </location>
</feature>
<evidence type="ECO:0000256" key="10">
    <source>
        <dbReference type="ARBA" id="ARBA00047055"/>
    </source>
</evidence>
<dbReference type="CDD" id="cd00033">
    <property type="entry name" value="CCP"/>
    <property type="match status" value="4"/>
</dbReference>
<evidence type="ECO:0000256" key="3">
    <source>
        <dbReference type="ARBA" id="ARBA00022659"/>
    </source>
</evidence>
<evidence type="ECO:0000256" key="7">
    <source>
        <dbReference type="ARBA" id="ARBA00023157"/>
    </source>
</evidence>
<evidence type="ECO:0000256" key="6">
    <source>
        <dbReference type="ARBA" id="ARBA00023136"/>
    </source>
</evidence>
<feature type="domain" description="Sushi" evidence="16">
    <location>
        <begin position="225"/>
        <end position="284"/>
    </location>
</feature>
<dbReference type="SMART" id="SM00032">
    <property type="entry name" value="CCP"/>
    <property type="match status" value="4"/>
</dbReference>
<evidence type="ECO:0000256" key="11">
    <source>
        <dbReference type="ARBA" id="ARBA00060230"/>
    </source>
</evidence>
<dbReference type="GeneTree" id="ENSGT00940000161381"/>
<organism evidence="17 18">
    <name type="scientific">Sciurus vulgaris</name>
    <name type="common">Eurasian red squirrel</name>
    <dbReference type="NCBI Taxonomy" id="55149"/>
    <lineage>
        <taxon>Eukaryota</taxon>
        <taxon>Metazoa</taxon>
        <taxon>Chordata</taxon>
        <taxon>Craniata</taxon>
        <taxon>Vertebrata</taxon>
        <taxon>Euteleostomi</taxon>
        <taxon>Mammalia</taxon>
        <taxon>Eutheria</taxon>
        <taxon>Euarchontoglires</taxon>
        <taxon>Glires</taxon>
        <taxon>Rodentia</taxon>
        <taxon>Sciuromorpha</taxon>
        <taxon>Sciuridae</taxon>
        <taxon>Sciurinae</taxon>
        <taxon>Sciurini</taxon>
        <taxon>Sciurus</taxon>
    </lineage>
</organism>
<dbReference type="PIRSF" id="PIRSF037971">
    <property type="entry name" value="TLX_CD46"/>
    <property type="match status" value="1"/>
</dbReference>
<dbReference type="InterPro" id="IPR050350">
    <property type="entry name" value="Compl-Cell_Adhes-Reg"/>
</dbReference>
<evidence type="ECO:0000256" key="1">
    <source>
        <dbReference type="ARBA" id="ARBA00004167"/>
    </source>
</evidence>
<accession>A0A8D2B3I2</accession>
<evidence type="ECO:0000313" key="18">
    <source>
        <dbReference type="Proteomes" id="UP000694564"/>
    </source>
</evidence>
<evidence type="ECO:0000256" key="5">
    <source>
        <dbReference type="ARBA" id="ARBA00022737"/>
    </source>
</evidence>
<evidence type="ECO:0000256" key="14">
    <source>
        <dbReference type="SAM" id="MobiDB-lite"/>
    </source>
</evidence>
<dbReference type="GO" id="GO:0007338">
    <property type="term" value="P:single fertilization"/>
    <property type="evidence" value="ECO:0007669"/>
    <property type="project" value="UniProtKB-UniRule"/>
</dbReference>
<feature type="disulfide bond" evidence="13">
    <location>
        <begin position="255"/>
        <end position="282"/>
    </location>
</feature>
<dbReference type="InterPro" id="IPR035976">
    <property type="entry name" value="Sushi/SCR/CCP_sf"/>
</dbReference>
<keyword evidence="9 12" id="KW-0278">Fertilization</keyword>
<keyword evidence="7 13" id="KW-1015">Disulfide bond</keyword>
<reference evidence="17" key="1">
    <citation type="submission" date="2025-08" db="UniProtKB">
        <authorList>
            <consortium name="Ensembl"/>
        </authorList>
    </citation>
    <scope>IDENTIFICATION</scope>
</reference>
<evidence type="ECO:0000256" key="12">
    <source>
        <dbReference type="PIRNR" id="PIRNR037971"/>
    </source>
</evidence>
<feature type="signal peptide" evidence="15">
    <location>
        <begin position="1"/>
        <end position="36"/>
    </location>
</feature>
<feature type="compositionally biased region" description="Low complexity" evidence="14">
    <location>
        <begin position="283"/>
        <end position="313"/>
    </location>
</feature>
<dbReference type="PROSITE" id="PS50923">
    <property type="entry name" value="SUSHI"/>
    <property type="match status" value="4"/>
</dbReference>
<keyword evidence="3 13" id="KW-0768">Sushi</keyword>
<sequence length="341" mass="37519">VRFSPLLPSLFPSQSFFWILPVALVFLLCPSSDACGEPPTFETMQLTGQLKPRYEVGEQVDYECKPGYKRKPSSSTSTSCGEDGTWSSLSNDACSKKSCPVQPDPVNGQVNLLNGSFEFGTQVKFVCNEGFYLIGKQILHCQLTGSDVRWSGSPPQCEKILCEPPPQIENGRYTPEKDVFEYSEVATYNCNPNPGSDKFSLIGQSQIHCSGQGQWSSDPPQCKVVKCPYPVIENGRQTAGFGSKHYYGATVEFECLKGFYLRGSNLVVCGSNGTWQPPIPTCSKETLPTSTKPPTSEKSTCTKSPTTSGKPTSNEGSLDHKDLDEWIFAFIVITFILYVRI</sequence>
<dbReference type="PANTHER" id="PTHR19325">
    <property type="entry name" value="COMPLEMENT COMPONENT-RELATED SUSHI DOMAIN-CONTAINING"/>
    <property type="match status" value="1"/>
</dbReference>
<dbReference type="Pfam" id="PF00084">
    <property type="entry name" value="Sushi"/>
    <property type="match status" value="4"/>
</dbReference>
<dbReference type="InterPro" id="IPR017341">
    <property type="entry name" value="CD46"/>
</dbReference>
<dbReference type="SUPFAM" id="SSF57535">
    <property type="entry name" value="Complement control module/SCR domain"/>
    <property type="match status" value="4"/>
</dbReference>
<keyword evidence="5" id="KW-0677">Repeat</keyword>
<keyword evidence="6 12" id="KW-0472">Membrane</keyword>
<dbReference type="Ensembl" id="ENSSVLT00005009703.1">
    <property type="protein sequence ID" value="ENSSVLP00005008744.1"/>
    <property type="gene ID" value="ENSSVLG00005007082.1"/>
</dbReference>
<dbReference type="PANTHER" id="PTHR19325:SF521">
    <property type="entry name" value="MEMBRANE COFACTOR PROTEIN"/>
    <property type="match status" value="1"/>
</dbReference>
<evidence type="ECO:0000313" key="17">
    <source>
        <dbReference type="Ensembl" id="ENSSVLP00005008744.1"/>
    </source>
</evidence>
<proteinExistence type="predicted"/>
<dbReference type="AlphaFoldDB" id="A0A8D2B3I2"/>
<keyword evidence="18" id="KW-1185">Reference proteome</keyword>
<dbReference type="Gene3D" id="2.10.70.10">
    <property type="entry name" value="Complement Module, domain 1"/>
    <property type="match status" value="4"/>
</dbReference>
<evidence type="ECO:0000256" key="13">
    <source>
        <dbReference type="PROSITE-ProRule" id="PRU00302"/>
    </source>
</evidence>
<comment type="subcellular location">
    <subcellularLocation>
        <location evidence="12">Cytoplasmic vesicle</location>
        <location evidence="12">Secretory vesicle</location>
        <location evidence="12">Acrosome inner membrane</location>
    </subcellularLocation>
    <subcellularLocation>
        <location evidence="1">Membrane</location>
        <topology evidence="1">Single-pass membrane protein</topology>
    </subcellularLocation>
</comment>
<evidence type="ECO:0000256" key="2">
    <source>
        <dbReference type="ARBA" id="ARBA00017517"/>
    </source>
</evidence>
<dbReference type="GO" id="GO:0002079">
    <property type="term" value="C:inner acrosomal membrane"/>
    <property type="evidence" value="ECO:0007669"/>
    <property type="project" value="UniProtKB-SubCell"/>
</dbReference>
<dbReference type="FunFam" id="2.10.70.10:FF:000014">
    <property type="entry name" value="Membrane cofactor protein"/>
    <property type="match status" value="1"/>
</dbReference>
<dbReference type="OrthoDB" id="6127264at2759"/>
<feature type="chain" id="PRO_5034218535" description="Membrane cofactor protein" evidence="15">
    <location>
        <begin position="37"/>
        <end position="341"/>
    </location>
</feature>
<dbReference type="GO" id="GO:0009986">
    <property type="term" value="C:cell surface"/>
    <property type="evidence" value="ECO:0007669"/>
    <property type="project" value="InterPro"/>
</dbReference>
<reference evidence="17" key="2">
    <citation type="submission" date="2025-09" db="UniProtKB">
        <authorList>
            <consortium name="Ensembl"/>
        </authorList>
    </citation>
    <scope>IDENTIFICATION</scope>
</reference>
<comment type="caution">
    <text evidence="13">Lacks conserved residue(s) required for the propagation of feature annotation.</text>
</comment>
<evidence type="ECO:0000259" key="16">
    <source>
        <dbReference type="PROSITE" id="PS50923"/>
    </source>
</evidence>
<comment type="subunit">
    <text evidence="10">Interacts with C3b. Interacts with C4b. Interacts with moesin/MSN.</text>
</comment>
<dbReference type="FunFam" id="2.10.70.10:FF:000042">
    <property type="entry name" value="Membrane cofactor protein"/>
    <property type="match status" value="1"/>
</dbReference>
<feature type="domain" description="Sushi" evidence="16">
    <location>
        <begin position="97"/>
        <end position="159"/>
    </location>
</feature>
<dbReference type="FunFam" id="2.10.70.10:FF:000055">
    <property type="entry name" value="Complement decay-accelerating factor, GPI-anchored"/>
    <property type="match status" value="1"/>
</dbReference>
<protein>
    <recommendedName>
        <fullName evidence="2 12">Membrane cofactor protein</fullName>
    </recommendedName>
</protein>
<dbReference type="InterPro" id="IPR000436">
    <property type="entry name" value="Sushi_SCR_CCP_dom"/>
</dbReference>